<reference evidence="1" key="1">
    <citation type="submission" date="2019-12" db="EMBL/GenBank/DDBJ databases">
        <authorList>
            <person name="Cremers G."/>
        </authorList>
    </citation>
    <scope>NUCLEOTIDE SEQUENCE</scope>
    <source>
        <strain evidence="1">Mbul1</strain>
    </source>
</reference>
<dbReference type="EMBL" id="LR743504">
    <property type="protein sequence ID" value="CAA2100866.1"/>
    <property type="molecule type" value="Genomic_DNA"/>
</dbReference>
<organism evidence="1">
    <name type="scientific">Methylobacterium bullatum</name>
    <dbReference type="NCBI Taxonomy" id="570505"/>
    <lineage>
        <taxon>Bacteria</taxon>
        <taxon>Pseudomonadati</taxon>
        <taxon>Pseudomonadota</taxon>
        <taxon>Alphaproteobacteria</taxon>
        <taxon>Hyphomicrobiales</taxon>
        <taxon>Methylobacteriaceae</taxon>
        <taxon>Methylobacterium</taxon>
    </lineage>
</organism>
<dbReference type="InterPro" id="IPR029044">
    <property type="entry name" value="Nucleotide-diphossugar_trans"/>
</dbReference>
<dbReference type="SUPFAM" id="SSF53448">
    <property type="entry name" value="Nucleotide-diphospho-sugar transferases"/>
    <property type="match status" value="1"/>
</dbReference>
<sequence>MTTLLTVLKSGGRYDAAWVERLARGVRRHAPSFDRILCLTDLPLVVAGVERVPLRHDWPAWWAKMEAFRPGLTRGPTLLCDLDTVFTGSADALAEPGLAAMEDYFHKGRLSSALLRWDGGELGFLYTSFAAEPARWMTPGACGSVPNAVHGDQVVIDHLVRREGLHLDFLQRLYPNLLDFYDPRRSDHGPVVIFIGDAKPDTATGSVRAAWAET</sequence>
<gene>
    <name evidence="1" type="ORF">MBUL_00887</name>
</gene>
<protein>
    <submittedName>
        <fullName evidence="1">Uncharacterized protein</fullName>
    </submittedName>
</protein>
<evidence type="ECO:0000313" key="1">
    <source>
        <dbReference type="EMBL" id="CAA2100866.1"/>
    </source>
</evidence>
<name>A0A679IV67_9HYPH</name>
<dbReference type="AlphaFoldDB" id="A0A679IV67"/>
<accession>A0A679IV67</accession>
<proteinExistence type="predicted"/>